<evidence type="ECO:0000256" key="8">
    <source>
        <dbReference type="ARBA" id="ARBA00023098"/>
    </source>
</evidence>
<keyword evidence="6 15" id="KW-0812">Transmembrane</keyword>
<dbReference type="Proteomes" id="UP000816034">
    <property type="component" value="Unassembled WGS sequence"/>
</dbReference>
<feature type="transmembrane region" description="Helical" evidence="15">
    <location>
        <begin position="368"/>
        <end position="387"/>
    </location>
</feature>
<feature type="transmembrane region" description="Helical" evidence="15">
    <location>
        <begin position="150"/>
        <end position="169"/>
    </location>
</feature>
<evidence type="ECO:0000313" key="17">
    <source>
        <dbReference type="Proteomes" id="UP000816034"/>
    </source>
</evidence>
<evidence type="ECO:0000256" key="7">
    <source>
        <dbReference type="ARBA" id="ARBA00022989"/>
    </source>
</evidence>
<proteinExistence type="inferred from homology"/>
<comment type="subcellular location">
    <subcellularLocation>
        <location evidence="1">Membrane</location>
        <topology evidence="1">Multi-pass membrane protein</topology>
    </subcellularLocation>
</comment>
<evidence type="ECO:0000256" key="9">
    <source>
        <dbReference type="ARBA" id="ARBA00023136"/>
    </source>
</evidence>
<keyword evidence="10" id="KW-0594">Phospholipid biosynthesis</keyword>
<comment type="similarity">
    <text evidence="2">Belongs to the GPC1 family.</text>
</comment>
<protein>
    <recommendedName>
        <fullName evidence="3">Glycerophosphocholine acyltransferase 1</fullName>
    </recommendedName>
</protein>
<dbReference type="GO" id="GO:0016020">
    <property type="term" value="C:membrane"/>
    <property type="evidence" value="ECO:0007669"/>
    <property type="project" value="UniProtKB-SubCell"/>
</dbReference>
<feature type="transmembrane region" description="Helical" evidence="15">
    <location>
        <begin position="256"/>
        <end position="276"/>
    </location>
</feature>
<keyword evidence="12" id="KW-0012">Acyltransferase</keyword>
<dbReference type="EMBL" id="PYSW02000029">
    <property type="protein sequence ID" value="KAG2379337.1"/>
    <property type="molecule type" value="Genomic_DNA"/>
</dbReference>
<keyword evidence="17" id="KW-1185">Reference proteome</keyword>
<keyword evidence="13" id="KW-0175">Coiled coil</keyword>
<dbReference type="PANTHER" id="PTHR31201">
    <property type="entry name" value="OS01G0585100 PROTEIN"/>
    <property type="match status" value="1"/>
</dbReference>
<dbReference type="RefSeq" id="XP_044546599.1">
    <property type="nucleotide sequence ID" value="XM_044697445.1"/>
</dbReference>
<feature type="region of interest" description="Disordered" evidence="14">
    <location>
        <begin position="1"/>
        <end position="65"/>
    </location>
</feature>
<evidence type="ECO:0000256" key="11">
    <source>
        <dbReference type="ARBA" id="ARBA00023264"/>
    </source>
</evidence>
<accession>A0AA88GL04</accession>
<name>A0AA88GL04_NAELO</name>
<feature type="transmembrane region" description="Helical" evidence="15">
    <location>
        <begin position="175"/>
        <end position="192"/>
    </location>
</feature>
<dbReference type="Pfam" id="PF10998">
    <property type="entry name" value="DUF2838"/>
    <property type="match status" value="1"/>
</dbReference>
<evidence type="ECO:0000256" key="1">
    <source>
        <dbReference type="ARBA" id="ARBA00004141"/>
    </source>
</evidence>
<dbReference type="GO" id="GO:0006656">
    <property type="term" value="P:phosphatidylcholine biosynthetic process"/>
    <property type="evidence" value="ECO:0007669"/>
    <property type="project" value="TreeGrafter"/>
</dbReference>
<sequence>MQKTLSEQDVMKDHDDQLDENVITISTTTATPFPSPSFNNTTGDGTLAESQQQQTTDDSSEDDSDDFYEDMYNYESLADVLDEEEELVKVWKRIQNVFKHRKDALMDRVQNLSSNIKKQVDDRKLELKKRKEKLERELRRPETIKFKDKLAFTLGVIILTSSTFLLAKYPQFLPNYYMILCVIFMVVRFFSYHGRGYHYFMLDFCYLANLILIFYLTLYPTSPHLFMMNFVNCTGPLLFAVIMWRNSLVFHSIEKVTSVFIHIYPNLVIFVLRWMVKHEDGIVKFPITRQEYHICNDEKCTISFRDVFYTHIVLFCFWQIGYTIKTNVIDKSYLQRREHLQTTYRYLTSKSYIQILSDKIYGPKYRPYGFITLQFIYHMLTLIPVKFAFDNFYLHALMLSGVFLCSIYNGASFYFERFVQHYVEDLNKIADKLEKEEREAEALERLTQQSNAEQHVKCGSIETPQESRNMVSNIVQ</sequence>
<dbReference type="AlphaFoldDB" id="A0AA88GL04"/>
<dbReference type="InterPro" id="IPR021261">
    <property type="entry name" value="GPCAT"/>
</dbReference>
<reference evidence="16 17" key="1">
    <citation type="journal article" date="2018" name="BMC Genomics">
        <title>The genome of Naegleria lovaniensis, the basis for a comparative approach to unravel pathogenicity factors of the human pathogenic amoeba N. fowleri.</title>
        <authorList>
            <person name="Liechti N."/>
            <person name="Schurch N."/>
            <person name="Bruggmann R."/>
            <person name="Wittwer M."/>
        </authorList>
    </citation>
    <scope>NUCLEOTIDE SEQUENCE [LARGE SCALE GENOMIC DNA]</scope>
    <source>
        <strain evidence="16 17">ATCC 30569</strain>
    </source>
</reference>
<evidence type="ECO:0000256" key="2">
    <source>
        <dbReference type="ARBA" id="ARBA00006675"/>
    </source>
</evidence>
<feature type="transmembrane region" description="Helical" evidence="15">
    <location>
        <begin position="393"/>
        <end position="415"/>
    </location>
</feature>
<evidence type="ECO:0000256" key="6">
    <source>
        <dbReference type="ARBA" id="ARBA00022692"/>
    </source>
</evidence>
<evidence type="ECO:0000256" key="13">
    <source>
        <dbReference type="SAM" id="Coils"/>
    </source>
</evidence>
<keyword evidence="11" id="KW-1208">Phospholipid metabolism</keyword>
<keyword evidence="4" id="KW-0444">Lipid biosynthesis</keyword>
<keyword evidence="9 15" id="KW-0472">Membrane</keyword>
<dbReference type="GeneID" id="68099930"/>
<organism evidence="16 17">
    <name type="scientific">Naegleria lovaniensis</name>
    <name type="common">Amoeba</name>
    <dbReference type="NCBI Taxonomy" id="51637"/>
    <lineage>
        <taxon>Eukaryota</taxon>
        <taxon>Discoba</taxon>
        <taxon>Heterolobosea</taxon>
        <taxon>Tetramitia</taxon>
        <taxon>Eutetramitia</taxon>
        <taxon>Vahlkampfiidae</taxon>
        <taxon>Naegleria</taxon>
    </lineage>
</organism>
<evidence type="ECO:0000256" key="5">
    <source>
        <dbReference type="ARBA" id="ARBA00022679"/>
    </source>
</evidence>
<feature type="transmembrane region" description="Helical" evidence="15">
    <location>
        <begin position="199"/>
        <end position="219"/>
    </location>
</feature>
<feature type="coiled-coil region" evidence="13">
    <location>
        <begin position="419"/>
        <end position="453"/>
    </location>
</feature>
<feature type="transmembrane region" description="Helical" evidence="15">
    <location>
        <begin position="307"/>
        <end position="324"/>
    </location>
</feature>
<evidence type="ECO:0000256" key="4">
    <source>
        <dbReference type="ARBA" id="ARBA00022516"/>
    </source>
</evidence>
<dbReference type="PANTHER" id="PTHR31201:SF1">
    <property type="entry name" value="GLYCEROPHOSPHOCHOLINE ACYLTRANSFERASE 1"/>
    <property type="match status" value="1"/>
</dbReference>
<gene>
    <name evidence="16" type="ORF">C9374_007476</name>
</gene>
<keyword evidence="5" id="KW-0808">Transferase</keyword>
<feature type="compositionally biased region" description="Low complexity" evidence="14">
    <location>
        <begin position="23"/>
        <end position="38"/>
    </location>
</feature>
<evidence type="ECO:0000256" key="10">
    <source>
        <dbReference type="ARBA" id="ARBA00023209"/>
    </source>
</evidence>
<evidence type="ECO:0000256" key="3">
    <source>
        <dbReference type="ARBA" id="ARBA00019082"/>
    </source>
</evidence>
<feature type="transmembrane region" description="Helical" evidence="15">
    <location>
        <begin position="225"/>
        <end position="244"/>
    </location>
</feature>
<feature type="coiled-coil region" evidence="13">
    <location>
        <begin position="102"/>
        <end position="137"/>
    </location>
</feature>
<evidence type="ECO:0000256" key="14">
    <source>
        <dbReference type="SAM" id="MobiDB-lite"/>
    </source>
</evidence>
<evidence type="ECO:0000256" key="12">
    <source>
        <dbReference type="ARBA" id="ARBA00023315"/>
    </source>
</evidence>
<keyword evidence="8" id="KW-0443">Lipid metabolism</keyword>
<evidence type="ECO:0000313" key="16">
    <source>
        <dbReference type="EMBL" id="KAG2379337.1"/>
    </source>
</evidence>
<evidence type="ECO:0000256" key="15">
    <source>
        <dbReference type="SAM" id="Phobius"/>
    </source>
</evidence>
<dbReference type="GO" id="GO:0016746">
    <property type="term" value="F:acyltransferase activity"/>
    <property type="evidence" value="ECO:0007669"/>
    <property type="project" value="UniProtKB-KW"/>
</dbReference>
<comment type="caution">
    <text evidence="16">The sequence shown here is derived from an EMBL/GenBank/DDBJ whole genome shotgun (WGS) entry which is preliminary data.</text>
</comment>
<keyword evidence="7 15" id="KW-1133">Transmembrane helix</keyword>